<dbReference type="AlphaFoldDB" id="A0A5C6FEN6"/>
<keyword evidence="3" id="KW-1185">Reference proteome</keyword>
<dbReference type="SUPFAM" id="SSF56935">
    <property type="entry name" value="Porins"/>
    <property type="match status" value="1"/>
</dbReference>
<evidence type="ECO:0000256" key="1">
    <source>
        <dbReference type="SAM" id="SignalP"/>
    </source>
</evidence>
<dbReference type="OrthoDB" id="9760167at2"/>
<feature type="chain" id="PRO_5023027358" evidence="1">
    <location>
        <begin position="21"/>
        <end position="463"/>
    </location>
</feature>
<keyword evidence="1" id="KW-0732">Signal</keyword>
<dbReference type="RefSeq" id="WP_146455571.1">
    <property type="nucleotide sequence ID" value="NZ_SJPW01000002.1"/>
</dbReference>
<proteinExistence type="predicted"/>
<organism evidence="2 3">
    <name type="scientific">Rubripirellula tenax</name>
    <dbReference type="NCBI Taxonomy" id="2528015"/>
    <lineage>
        <taxon>Bacteria</taxon>
        <taxon>Pseudomonadati</taxon>
        <taxon>Planctomycetota</taxon>
        <taxon>Planctomycetia</taxon>
        <taxon>Pirellulales</taxon>
        <taxon>Pirellulaceae</taxon>
        <taxon>Rubripirellula</taxon>
    </lineage>
</organism>
<gene>
    <name evidence="2" type="ORF">Poly51_13550</name>
</gene>
<dbReference type="EMBL" id="SJPW01000002">
    <property type="protein sequence ID" value="TWU58576.1"/>
    <property type="molecule type" value="Genomic_DNA"/>
</dbReference>
<protein>
    <submittedName>
        <fullName evidence="2">Phosphate-selective porin O and P</fullName>
    </submittedName>
</protein>
<evidence type="ECO:0000313" key="2">
    <source>
        <dbReference type="EMBL" id="TWU58576.1"/>
    </source>
</evidence>
<name>A0A5C6FEN6_9BACT</name>
<feature type="signal peptide" evidence="1">
    <location>
        <begin position="1"/>
        <end position="20"/>
    </location>
</feature>
<dbReference type="Gene3D" id="2.40.160.10">
    <property type="entry name" value="Porin"/>
    <property type="match status" value="1"/>
</dbReference>
<accession>A0A5C6FEN6</accession>
<sequence precursor="true">MKPRFVLIGLAMALFNSLLACSIAVGEGMLVSDDGPYEFSTMPALPPSATVPLTDSDPSLDMTFPLRAGYDDGFVISGPRQQTIGGSEDPFRLRINGFGQLRDTVFNSGTDSSNDLNQIQLKRGRLTFSGNAFDSDIFYLVQLDGRSNAADQLRILDYYFTYDLAHAQWGCDPGTLGFRSGLYKIPFTYARGISSREFEFADRSMASIFFDVNRSLAWGLYGSTNSFSRPVDWEVAIFNGLVTGGAETGSSGNLDNNNAYSGRLQWDAMGEWGSNDMADLEGHEDLALRIGGAGVYTTIDRKGLTEFNAIRVVDSGSSLALLLPGGVDNYSVTSFVANASIKWRGWSSTLEYYWRNIDDFQGATVPTLSDDGFWLQAGKFVIPEKLQLMARWSRVRGTSGMLGVQNESAEEIAAGAAWHFRDQHVKLVVDATHVNGAPISSSALDIFPGDDGWLFRTQFQFGF</sequence>
<comment type="caution">
    <text evidence="2">The sequence shown here is derived from an EMBL/GenBank/DDBJ whole genome shotgun (WGS) entry which is preliminary data.</text>
</comment>
<dbReference type="Proteomes" id="UP000318288">
    <property type="component" value="Unassembled WGS sequence"/>
</dbReference>
<reference evidence="2 3" key="1">
    <citation type="submission" date="2019-02" db="EMBL/GenBank/DDBJ databases">
        <title>Deep-cultivation of Planctomycetes and their phenomic and genomic characterization uncovers novel biology.</title>
        <authorList>
            <person name="Wiegand S."/>
            <person name="Jogler M."/>
            <person name="Boedeker C."/>
            <person name="Pinto D."/>
            <person name="Vollmers J."/>
            <person name="Rivas-Marin E."/>
            <person name="Kohn T."/>
            <person name="Peeters S.H."/>
            <person name="Heuer A."/>
            <person name="Rast P."/>
            <person name="Oberbeckmann S."/>
            <person name="Bunk B."/>
            <person name="Jeske O."/>
            <person name="Meyerdierks A."/>
            <person name="Storesund J.E."/>
            <person name="Kallscheuer N."/>
            <person name="Luecker S."/>
            <person name="Lage O.M."/>
            <person name="Pohl T."/>
            <person name="Merkel B.J."/>
            <person name="Hornburger P."/>
            <person name="Mueller R.-W."/>
            <person name="Bruemmer F."/>
            <person name="Labrenz M."/>
            <person name="Spormann A.M."/>
            <person name="Op Den Camp H."/>
            <person name="Overmann J."/>
            <person name="Amann R."/>
            <person name="Jetten M.S.M."/>
            <person name="Mascher T."/>
            <person name="Medema M.H."/>
            <person name="Devos D.P."/>
            <person name="Kaster A.-K."/>
            <person name="Ovreas L."/>
            <person name="Rohde M."/>
            <person name="Galperin M.Y."/>
            <person name="Jogler C."/>
        </authorList>
    </citation>
    <scope>NUCLEOTIDE SEQUENCE [LARGE SCALE GENOMIC DNA]</scope>
    <source>
        <strain evidence="2 3">Poly51</strain>
    </source>
</reference>
<dbReference type="PROSITE" id="PS51257">
    <property type="entry name" value="PROKAR_LIPOPROTEIN"/>
    <property type="match status" value="1"/>
</dbReference>
<dbReference type="InterPro" id="IPR023614">
    <property type="entry name" value="Porin_dom_sf"/>
</dbReference>
<evidence type="ECO:0000313" key="3">
    <source>
        <dbReference type="Proteomes" id="UP000318288"/>
    </source>
</evidence>